<dbReference type="AlphaFoldDB" id="A0A085AF39"/>
<keyword evidence="2" id="KW-1185">Reference proteome</keyword>
<gene>
    <name evidence="1" type="ORF">GTGU_01251</name>
</gene>
<name>A0A085AF39_9ENTR</name>
<dbReference type="RefSeq" id="WP_038154972.1">
    <property type="nucleotide sequence ID" value="NZ_JMTB01000047.1"/>
</dbReference>
<proteinExistence type="predicted"/>
<dbReference type="eggNOG" id="ENOG5030MVR">
    <property type="taxonomic scope" value="Bacteria"/>
</dbReference>
<dbReference type="OrthoDB" id="6628695at2"/>
<evidence type="ECO:0000313" key="1">
    <source>
        <dbReference type="EMBL" id="KFC08834.1"/>
    </source>
</evidence>
<organism evidence="1 2">
    <name type="scientific">Trabulsiella guamensis ATCC 49490</name>
    <dbReference type="NCBI Taxonomy" id="1005994"/>
    <lineage>
        <taxon>Bacteria</taxon>
        <taxon>Pseudomonadati</taxon>
        <taxon>Pseudomonadota</taxon>
        <taxon>Gammaproteobacteria</taxon>
        <taxon>Enterobacterales</taxon>
        <taxon>Enterobacteriaceae</taxon>
        <taxon>Trabulsiella</taxon>
    </lineage>
</organism>
<dbReference type="EMBL" id="JMTB01000047">
    <property type="protein sequence ID" value="KFC08834.1"/>
    <property type="molecule type" value="Genomic_DNA"/>
</dbReference>
<reference evidence="2" key="1">
    <citation type="submission" date="2014-05" db="EMBL/GenBank/DDBJ databases">
        <title>ATOL: Assembling a taxonomically balanced genome-scale reconstruction of the evolutionary history of the Enterobacteriaceae.</title>
        <authorList>
            <person name="Plunkett G. III"/>
            <person name="Neeno-Eckwall E.C."/>
            <person name="Glasner J.D."/>
            <person name="Perna N.T."/>
        </authorList>
    </citation>
    <scope>NUCLEOTIDE SEQUENCE [LARGE SCALE GENOMIC DNA]</scope>
    <source>
        <strain evidence="2">ATCC 49490</strain>
    </source>
</reference>
<protein>
    <submittedName>
        <fullName evidence="1">Uncharacterized protein</fullName>
    </submittedName>
</protein>
<evidence type="ECO:0000313" key="2">
    <source>
        <dbReference type="Proteomes" id="UP000028630"/>
    </source>
</evidence>
<dbReference type="Proteomes" id="UP000028630">
    <property type="component" value="Unassembled WGS sequence"/>
</dbReference>
<comment type="caution">
    <text evidence="1">The sequence shown here is derived from an EMBL/GenBank/DDBJ whole genome shotgun (WGS) entry which is preliminary data.</text>
</comment>
<accession>A0A085AF39</accession>
<sequence length="170" mass="19068">MVDIASAYSAIKETLGLLKKINETKSDFEIKVATSAIQDKLISVQGACFALDDIIHSRDAEIVHLKAKIAEFEDFRSQAEGYELNQLDSGTFVYSKKQPVGDSEAIVYLCPNCFCRRVISILQPVPVSENVIFHKSRCLQCENHFLMNKNQDYVPPQALEELGRKLSSNP</sequence>